<dbReference type="SMART" id="SM00740">
    <property type="entry name" value="PASTA"/>
    <property type="match status" value="1"/>
</dbReference>
<dbReference type="PROSITE" id="PS51178">
    <property type="entry name" value="PASTA"/>
    <property type="match status" value="1"/>
</dbReference>
<keyword evidence="12" id="KW-1185">Reference proteome</keyword>
<dbReference type="GO" id="GO:0004674">
    <property type="term" value="F:protein serine/threonine kinase activity"/>
    <property type="evidence" value="ECO:0007669"/>
    <property type="project" value="UniProtKB-KW"/>
</dbReference>
<dbReference type="PANTHER" id="PTHR43671:SF13">
    <property type="entry name" value="SERINE_THREONINE-PROTEIN KINASE NEK2"/>
    <property type="match status" value="1"/>
</dbReference>
<dbReference type="Gene3D" id="3.30.10.20">
    <property type="match status" value="1"/>
</dbReference>
<dbReference type="PROSITE" id="PS00109">
    <property type="entry name" value="PROTEIN_KINASE_TYR"/>
    <property type="match status" value="1"/>
</dbReference>
<keyword evidence="6 7" id="KW-0067">ATP-binding</keyword>
<comment type="similarity">
    <text evidence="1">Belongs to the protein kinase superfamily. NEK Ser/Thr protein kinase family. NIMA subfamily.</text>
</comment>
<keyword evidence="8" id="KW-0472">Membrane</keyword>
<evidence type="ECO:0000256" key="3">
    <source>
        <dbReference type="ARBA" id="ARBA00022679"/>
    </source>
</evidence>
<dbReference type="PANTHER" id="PTHR43671">
    <property type="entry name" value="SERINE/THREONINE-PROTEIN KINASE NEK"/>
    <property type="match status" value="1"/>
</dbReference>
<keyword evidence="8" id="KW-0812">Transmembrane</keyword>
<evidence type="ECO:0000256" key="7">
    <source>
        <dbReference type="PROSITE-ProRule" id="PRU10141"/>
    </source>
</evidence>
<dbReference type="GO" id="GO:0005524">
    <property type="term" value="F:ATP binding"/>
    <property type="evidence" value="ECO:0007669"/>
    <property type="project" value="UniProtKB-UniRule"/>
</dbReference>
<evidence type="ECO:0000256" key="5">
    <source>
        <dbReference type="ARBA" id="ARBA00022777"/>
    </source>
</evidence>
<dbReference type="InterPro" id="IPR005543">
    <property type="entry name" value="PASTA_dom"/>
</dbReference>
<dbReference type="InterPro" id="IPR000719">
    <property type="entry name" value="Prot_kinase_dom"/>
</dbReference>
<dbReference type="Gene3D" id="1.10.510.10">
    <property type="entry name" value="Transferase(Phosphotransferase) domain 1"/>
    <property type="match status" value="1"/>
</dbReference>
<dbReference type="SUPFAM" id="SSF56112">
    <property type="entry name" value="Protein kinase-like (PK-like)"/>
    <property type="match status" value="1"/>
</dbReference>
<dbReference type="Gene3D" id="3.30.200.20">
    <property type="entry name" value="Phosphorylase Kinase, domain 1"/>
    <property type="match status" value="1"/>
</dbReference>
<feature type="domain" description="Protein kinase" evidence="9">
    <location>
        <begin position="43"/>
        <end position="323"/>
    </location>
</feature>
<evidence type="ECO:0000256" key="2">
    <source>
        <dbReference type="ARBA" id="ARBA00012513"/>
    </source>
</evidence>
<keyword evidence="3" id="KW-0808">Transferase</keyword>
<organism evidence="11 12">
    <name type="scientific">Ruminococcus difficilis</name>
    <dbReference type="NCBI Taxonomy" id="2763069"/>
    <lineage>
        <taxon>Bacteria</taxon>
        <taxon>Bacillati</taxon>
        <taxon>Bacillota</taxon>
        <taxon>Clostridia</taxon>
        <taxon>Eubacteriales</taxon>
        <taxon>Oscillospiraceae</taxon>
        <taxon>Ruminococcus</taxon>
    </lineage>
</organism>
<dbReference type="AlphaFoldDB" id="A0A934WUV8"/>
<proteinExistence type="inferred from homology"/>
<evidence type="ECO:0000256" key="1">
    <source>
        <dbReference type="ARBA" id="ARBA00010886"/>
    </source>
</evidence>
<dbReference type="InterPro" id="IPR017441">
    <property type="entry name" value="Protein_kinase_ATP_BS"/>
</dbReference>
<feature type="binding site" evidence="7">
    <location>
        <position position="72"/>
    </location>
    <ligand>
        <name>ATP</name>
        <dbReference type="ChEBI" id="CHEBI:30616"/>
    </ligand>
</feature>
<evidence type="ECO:0000256" key="6">
    <source>
        <dbReference type="ARBA" id="ARBA00022840"/>
    </source>
</evidence>
<keyword evidence="5 11" id="KW-0418">Kinase</keyword>
<name>A0A934WUV8_9FIRM</name>
<gene>
    <name evidence="11" type="ORF">JKK62_17065</name>
</gene>
<dbReference type="Proteomes" id="UP000633365">
    <property type="component" value="Unassembled WGS sequence"/>
</dbReference>
<evidence type="ECO:0000313" key="11">
    <source>
        <dbReference type="EMBL" id="MBK6090324.1"/>
    </source>
</evidence>
<protein>
    <recommendedName>
        <fullName evidence="2">non-specific serine/threonine protein kinase</fullName>
        <ecNumber evidence="2">2.7.11.1</ecNumber>
    </recommendedName>
</protein>
<dbReference type="PROSITE" id="PS00107">
    <property type="entry name" value="PROTEIN_KINASE_ATP"/>
    <property type="match status" value="1"/>
</dbReference>
<dbReference type="CDD" id="cd06577">
    <property type="entry name" value="PASTA_pknB"/>
    <property type="match status" value="1"/>
</dbReference>
<keyword evidence="4 7" id="KW-0547">Nucleotide-binding</keyword>
<evidence type="ECO:0000313" key="12">
    <source>
        <dbReference type="Proteomes" id="UP000633365"/>
    </source>
</evidence>
<evidence type="ECO:0000259" key="9">
    <source>
        <dbReference type="PROSITE" id="PS50011"/>
    </source>
</evidence>
<reference evidence="11" key="1">
    <citation type="submission" date="2021-01" db="EMBL/GenBank/DDBJ databases">
        <title>Genome public.</title>
        <authorList>
            <person name="Liu C."/>
            <person name="Sun Q."/>
        </authorList>
    </citation>
    <scope>NUCLEOTIDE SEQUENCE</scope>
    <source>
        <strain evidence="11">M6</strain>
    </source>
</reference>
<keyword evidence="11" id="KW-0723">Serine/threonine-protein kinase</keyword>
<comment type="caution">
    <text evidence="11">The sequence shown here is derived from an EMBL/GenBank/DDBJ whole genome shotgun (WGS) entry which is preliminary data.</text>
</comment>
<dbReference type="InterPro" id="IPR011009">
    <property type="entry name" value="Kinase-like_dom_sf"/>
</dbReference>
<evidence type="ECO:0000256" key="8">
    <source>
        <dbReference type="SAM" id="Phobius"/>
    </source>
</evidence>
<sequence>MYCQHCMAKLPDGAAMCEHCHHTPTVNAAPHRLAAGTILNGRYLIGDVIGEGGFGITYIGLDVNLEMKVAVKEFYPHGYANRNNGVTNDVTLVTTKELSYFDNAKERFLSEAKSIAKFSDEPAIVDVRDYFTENKTAYIVMEYIDGITLAAHIKRYGVFSADELFRRMEPLMKALERMHRENVIHRDISPDNIMIDTDGSFKLMDFGSARYFAGENKRTMSVVLKPGYAPFEQYSAEGDQGPWTDVYGLCATMYKCVTGVTPPDVMSRCQQDKLQPPSVLGVAITPPQEDAIMMGLRVYPKDRLQNIEAMLCILTENSANAAMYGAAGMNTVLADDRMNEISSRRSYQDGFSRPPVSQNPPVRKNHTGVMIAVILIITLLIIGGVVAFFIVRGNSKETDTSTEATVTENSKVTVPDVSGKKLSDAQSELEKLGLTVETTYESSDSVAKDYVIRQSVEADRVLSAGDTVMLYVSKGAEETEAPAAAPKPASAPEKSLDVDNEVGKIRSLYYATQDDPGDEFESLGVTYYYKNGEVTKAVCPSGYNDWNYTRWYFYSNGKLYFAFVFNGTEEHRLYFVNDTLIRYIDANGKTMDYGSINCPFESRVKTEAYSLSGLDGPPASNGNSVPYLVRIFPVTKVYDSPSSDAGVAMTLDEENVYTIVEEKVADGIRWGRLKSGAGWLNLDEVYNNGGHVTN</sequence>
<dbReference type="PROSITE" id="PS50011">
    <property type="entry name" value="PROTEIN_KINASE_DOM"/>
    <property type="match status" value="1"/>
</dbReference>
<dbReference type="Pfam" id="PF03793">
    <property type="entry name" value="PASTA"/>
    <property type="match status" value="1"/>
</dbReference>
<dbReference type="EC" id="2.7.11.1" evidence="2"/>
<dbReference type="SUPFAM" id="SSF54184">
    <property type="entry name" value="Penicillin-binding protein 2x (pbp-2x), c-terminal domain"/>
    <property type="match status" value="1"/>
</dbReference>
<feature type="domain" description="PASTA" evidence="10">
    <location>
        <begin position="408"/>
        <end position="474"/>
    </location>
</feature>
<evidence type="ECO:0000256" key="4">
    <source>
        <dbReference type="ARBA" id="ARBA00022741"/>
    </source>
</evidence>
<feature type="transmembrane region" description="Helical" evidence="8">
    <location>
        <begin position="369"/>
        <end position="391"/>
    </location>
</feature>
<keyword evidence="8" id="KW-1133">Transmembrane helix</keyword>
<dbReference type="InterPro" id="IPR008266">
    <property type="entry name" value="Tyr_kinase_AS"/>
</dbReference>
<evidence type="ECO:0000259" key="10">
    <source>
        <dbReference type="PROSITE" id="PS51178"/>
    </source>
</evidence>
<accession>A0A934WUV8</accession>
<dbReference type="Pfam" id="PF00069">
    <property type="entry name" value="Pkinase"/>
    <property type="match status" value="1"/>
</dbReference>
<dbReference type="EMBL" id="JAEQMG010000201">
    <property type="protein sequence ID" value="MBK6090324.1"/>
    <property type="molecule type" value="Genomic_DNA"/>
</dbReference>
<dbReference type="InterPro" id="IPR050660">
    <property type="entry name" value="NEK_Ser/Thr_kinase"/>
</dbReference>
<dbReference type="CDD" id="cd14014">
    <property type="entry name" value="STKc_PknB_like"/>
    <property type="match status" value="1"/>
</dbReference>